<evidence type="ECO:0000313" key="2">
    <source>
        <dbReference type="Proteomes" id="UP001164539"/>
    </source>
</evidence>
<keyword evidence="2" id="KW-1185">Reference proteome</keyword>
<proteinExistence type="predicted"/>
<evidence type="ECO:0000313" key="1">
    <source>
        <dbReference type="EMBL" id="KAJ4722620.1"/>
    </source>
</evidence>
<dbReference type="EMBL" id="CM051396">
    <property type="protein sequence ID" value="KAJ4722620.1"/>
    <property type="molecule type" value="Genomic_DNA"/>
</dbReference>
<dbReference type="Proteomes" id="UP001164539">
    <property type="component" value="Chromosome 3"/>
</dbReference>
<organism evidence="1 2">
    <name type="scientific">Melia azedarach</name>
    <name type="common">Chinaberry tree</name>
    <dbReference type="NCBI Taxonomy" id="155640"/>
    <lineage>
        <taxon>Eukaryota</taxon>
        <taxon>Viridiplantae</taxon>
        <taxon>Streptophyta</taxon>
        <taxon>Embryophyta</taxon>
        <taxon>Tracheophyta</taxon>
        <taxon>Spermatophyta</taxon>
        <taxon>Magnoliopsida</taxon>
        <taxon>eudicotyledons</taxon>
        <taxon>Gunneridae</taxon>
        <taxon>Pentapetalae</taxon>
        <taxon>rosids</taxon>
        <taxon>malvids</taxon>
        <taxon>Sapindales</taxon>
        <taxon>Meliaceae</taxon>
        <taxon>Melia</taxon>
    </lineage>
</organism>
<comment type="caution">
    <text evidence="1">The sequence shown here is derived from an EMBL/GenBank/DDBJ whole genome shotgun (WGS) entry which is preliminary data.</text>
</comment>
<sequence>MAGIASEESGVGRSVEGISSGQRCQSGEALAEWRSSEQVENGTPSTSPPYWDTDDDDDGWPKPSELYGKYTWKIEKFSQISKRELRSNAFEVGGYKWYILIYPQGCDVCNHLSLFLCVANHDKLLPGWSHFAQFTIAVVNRDPKKSKYSDTLHRFWKKEHDWGWKKFMELSKVSDGFKDGDTLIIKAQVQVIREKADRPFRCLDCQYRRELVRVYLTNVEQICRRFVEERRGKLGRLIEDKARWSSFCAFWLGIDQNARRRMSREKTDVILKVVVKHFFIEKEVTSTLVMDSLYSGLKALEGQSKCKKGRVKLLDAEDTPAPIVHVENDMFVLVDDVLLLLERAALEPLPPKDEKGPQNRTKDGNSGEDFNKDTIERDERRLTELGRRTVEIFVLAHIFSNKIEVAYQEAVALKRQEELIREEEAAWLAESEQKAKRGAAEKEKKSKKKQAKQKRNNRKGKEKKREERPNVALEDKHEEENMNDEKKKSNIGDAQPVPEKPDVLGDVSDISDSGDGAAEVLQPDSEDRDVSPVNWDTDASEVIPPTEASSSGVCSLSSVPNGMAEKRSPSLMDDSSSTCSTDSVPSVVMNGSYKGNSSTNYQNQKSPSRGKSQRGKATYDGTIWVTEADDQLSRPAMAAGEHNDVAESNKVGESESEAVSSSQDQAKLHEQNVLKEEVSSQQKKLSIKDPVETERPKEKTTAVQSSPRSPPRNLQSTFQLKSASKGTAADPDPVPHTKASSNGQHQIDQVAASSTSSPVTGVFKAEIQKSTTAKQTEKPMDQQLPLMSRPSSAPLVPGPRPTAPVVSMVHTAPLLARSVSAAGRLGPDLSAATHSYVPQSYRNVKKGNPVGSSSSVITHPSSSSLGVNPSPAYTQQPSLVSAPMFLPHSSERIDPNSVQSGFPFGMVTRDVLQNGHQWMESSQRDTNRIMHCDPSSLANDIQNLDLYKSVPSGSRDHFTNEFPACTSGRQAQGVLADEFPHLDIINDLLDDEHGAGMAARANTVLQSLSNGPPLLNRQFSFPCDMSMSSSDMGSSTGACRVERTRSYHDDGFQRGYSSSGGHFDSIREYIPQATTALPYSNGQMDGMVPTLWQMAGSDLSLLGMRNSAENEGYPYFHPDYSNLACGVNGYTVFRPSNGH</sequence>
<gene>
    <name evidence="1" type="ORF">OWV82_006088</name>
</gene>
<accession>A0ACC1YFK8</accession>
<reference evidence="1 2" key="1">
    <citation type="journal article" date="2023" name="Science">
        <title>Complex scaffold remodeling in plant triterpene biosynthesis.</title>
        <authorList>
            <person name="De La Pena R."/>
            <person name="Hodgson H."/>
            <person name="Liu J.C."/>
            <person name="Stephenson M.J."/>
            <person name="Martin A.C."/>
            <person name="Owen C."/>
            <person name="Harkess A."/>
            <person name="Leebens-Mack J."/>
            <person name="Jimenez L.E."/>
            <person name="Osbourn A."/>
            <person name="Sattely E.S."/>
        </authorList>
    </citation>
    <scope>NUCLEOTIDE SEQUENCE [LARGE SCALE GENOMIC DNA]</scope>
    <source>
        <strain evidence="2">cv. JPN11</strain>
        <tissue evidence="1">Leaf</tissue>
    </source>
</reference>
<protein>
    <submittedName>
        <fullName evidence="1">MATH domain-containing protein</fullName>
    </submittedName>
</protein>
<name>A0ACC1YFK8_MELAZ</name>